<dbReference type="EMBL" id="FUXC01000001">
    <property type="protein sequence ID" value="SJZ45324.1"/>
    <property type="molecule type" value="Genomic_DNA"/>
</dbReference>
<evidence type="ECO:0000259" key="2">
    <source>
        <dbReference type="Pfam" id="PF07238"/>
    </source>
</evidence>
<feature type="domain" description="PilZ" evidence="2">
    <location>
        <begin position="212"/>
        <end position="323"/>
    </location>
</feature>
<feature type="region of interest" description="Disordered" evidence="1">
    <location>
        <begin position="339"/>
        <end position="388"/>
    </location>
</feature>
<dbReference type="Proteomes" id="UP000190395">
    <property type="component" value="Unassembled WGS sequence"/>
</dbReference>
<organism evidence="3 4">
    <name type="scientific">Treponema berlinense</name>
    <dbReference type="NCBI Taxonomy" id="225004"/>
    <lineage>
        <taxon>Bacteria</taxon>
        <taxon>Pseudomonadati</taxon>
        <taxon>Spirochaetota</taxon>
        <taxon>Spirochaetia</taxon>
        <taxon>Spirochaetales</taxon>
        <taxon>Treponemataceae</taxon>
        <taxon>Treponema</taxon>
    </lineage>
</organism>
<name>A0A1T4KSA3_9SPIR</name>
<dbReference type="InterPro" id="IPR009875">
    <property type="entry name" value="PilZ_domain"/>
</dbReference>
<proteinExistence type="predicted"/>
<gene>
    <name evidence="3" type="ORF">SAMN02745152_00291</name>
</gene>
<keyword evidence="4" id="KW-1185">Reference proteome</keyword>
<dbReference type="STRING" id="225004.SAMN02745152_00291"/>
<sequence length="404" mass="45791">MVFTSIITVILILVFCRLLVVFSDKIKFFTTGNDCGFKFAECIVLWKLAKMTGLEEPAALFVSVPTLNRAISSLLTEARRKGYENSPKIQNLLTKLYKFRTKIDIDHENKCGLESTKYLDKGQRLRVVFPGHKGVFSSEILNNSHEIIVKLPVQNGIATVFSEEWINHEISVYLWRKGDASYVFDTKVVNAGVFNGQTALFLSQTNELLRAQKRRSVRCECNLNASMYFIKQPVVDFNLVETEPGYRVVLEDISEDGAMIRVGGKGIANAQIKLQFMINDVLILMYGIVRAVEYNGEINQSRLHFECIHLDTGMRNAVLSFVYNVLPQDKKDIFDALSATEDEQSKDESLSDESEQEVAELEPVESETKSETENETEDSESQISDIRFDKSMESLDKLAEIDVN</sequence>
<feature type="compositionally biased region" description="Acidic residues" evidence="1">
    <location>
        <begin position="340"/>
        <end position="365"/>
    </location>
</feature>
<dbReference type="AlphaFoldDB" id="A0A1T4KSA3"/>
<evidence type="ECO:0000313" key="4">
    <source>
        <dbReference type="Proteomes" id="UP000190395"/>
    </source>
</evidence>
<dbReference type="GO" id="GO:0035438">
    <property type="term" value="F:cyclic-di-GMP binding"/>
    <property type="evidence" value="ECO:0007669"/>
    <property type="project" value="InterPro"/>
</dbReference>
<protein>
    <submittedName>
        <fullName evidence="3">PilZ domain-containing protein</fullName>
    </submittedName>
</protein>
<evidence type="ECO:0000313" key="3">
    <source>
        <dbReference type="EMBL" id="SJZ45324.1"/>
    </source>
</evidence>
<evidence type="ECO:0000256" key="1">
    <source>
        <dbReference type="SAM" id="MobiDB-lite"/>
    </source>
</evidence>
<dbReference type="Pfam" id="PF07238">
    <property type="entry name" value="PilZ"/>
    <property type="match status" value="1"/>
</dbReference>
<reference evidence="3 4" key="1">
    <citation type="submission" date="2017-02" db="EMBL/GenBank/DDBJ databases">
        <authorList>
            <person name="Peterson S.W."/>
        </authorList>
    </citation>
    <scope>NUCLEOTIDE SEQUENCE [LARGE SCALE GENOMIC DNA]</scope>
    <source>
        <strain evidence="3 4">ATCC BAA-909</strain>
    </source>
</reference>
<accession>A0A1T4KSA3</accession>